<accession>A0A3P7NWN1</accession>
<feature type="transmembrane region" description="Helical" evidence="6">
    <location>
        <begin position="428"/>
        <end position="452"/>
    </location>
</feature>
<name>A0A3P7NWN1_9FIRM</name>
<dbReference type="Proteomes" id="UP000279029">
    <property type="component" value="Chromosome"/>
</dbReference>
<evidence type="ECO:0000256" key="3">
    <source>
        <dbReference type="ARBA" id="ARBA00022692"/>
    </source>
</evidence>
<proteinExistence type="predicted"/>
<feature type="transmembrane region" description="Helical" evidence="6">
    <location>
        <begin position="124"/>
        <end position="148"/>
    </location>
</feature>
<organism evidence="7 8">
    <name type="scientific">Petrocella atlantisensis</name>
    <dbReference type="NCBI Taxonomy" id="2173034"/>
    <lineage>
        <taxon>Bacteria</taxon>
        <taxon>Bacillati</taxon>
        <taxon>Bacillota</taxon>
        <taxon>Clostridia</taxon>
        <taxon>Lachnospirales</taxon>
        <taxon>Vallitaleaceae</taxon>
        <taxon>Petrocella</taxon>
    </lineage>
</organism>
<comment type="subcellular location">
    <subcellularLocation>
        <location evidence="1">Cell membrane</location>
        <topology evidence="1">Multi-pass membrane protein</topology>
    </subcellularLocation>
</comment>
<feature type="transmembrane region" description="Helical" evidence="6">
    <location>
        <begin position="307"/>
        <end position="330"/>
    </location>
</feature>
<keyword evidence="8" id="KW-1185">Reference proteome</keyword>
<protein>
    <submittedName>
        <fullName evidence="7">Uncharacterized protein</fullName>
    </submittedName>
</protein>
<evidence type="ECO:0000256" key="4">
    <source>
        <dbReference type="ARBA" id="ARBA00022989"/>
    </source>
</evidence>
<evidence type="ECO:0000256" key="1">
    <source>
        <dbReference type="ARBA" id="ARBA00004651"/>
    </source>
</evidence>
<evidence type="ECO:0000313" key="7">
    <source>
        <dbReference type="EMBL" id="VDN47365.1"/>
    </source>
</evidence>
<keyword evidence="5 6" id="KW-0472">Membrane</keyword>
<feature type="transmembrane region" description="Helical" evidence="6">
    <location>
        <begin position="91"/>
        <end position="112"/>
    </location>
</feature>
<feature type="transmembrane region" description="Helical" evidence="6">
    <location>
        <begin position="50"/>
        <end position="70"/>
    </location>
</feature>
<keyword evidence="3 6" id="KW-0812">Transmembrane</keyword>
<feature type="transmembrane region" description="Helical" evidence="6">
    <location>
        <begin position="155"/>
        <end position="173"/>
    </location>
</feature>
<gene>
    <name evidence="7" type="ORF">PATL70BA_1480</name>
</gene>
<keyword evidence="4 6" id="KW-1133">Transmembrane helix</keyword>
<dbReference type="OrthoDB" id="371333at2"/>
<evidence type="ECO:0000256" key="6">
    <source>
        <dbReference type="SAM" id="Phobius"/>
    </source>
</evidence>
<sequence>MKFLSLSKRIHNSSFGYLPVKIVEGIVGLLTLRVYTGLFSTDIFGEYQLINPYINIVHLLLIGWIANASIRYIGQYVNSDQEERENFFSTYFIIWSLLIILASLVMVISAFLLPGVFGQMHLSLMLAILMVLVGYSFNQNILSLLLFVDKRGLNIILLLTASMGKLLLTILIYKMVGDTVLAILLSHGIIDITTGLVAMRALDIRHKVRLQSVSTEILTTFLRYGFPLIGLTLTMSLLNFSDRYVITYYFDKSYVGIYGANYALPAAIFTMIMIGMNRSYYPNLIKAYNEQDEEKVTRLLKNGTKNYILIALPAAVGLFVIAKPLATLFLDYKYVGGSHVIGIIAFGMFFLGLTEYVNKGWELKGSTVNILRNCFIAALFNMVLNILFVGKYGYIFAAYTTLFAYIIYFMLSYVFRNKAIPFYIERKAILKIVLSAFMMGIVVKGVIVWMGYSNMSTIIGIISGGLIYFILLYILGELENIKEFLKGG</sequence>
<dbReference type="PANTHER" id="PTHR30250:SF11">
    <property type="entry name" value="O-ANTIGEN TRANSPORTER-RELATED"/>
    <property type="match status" value="1"/>
</dbReference>
<feature type="transmembrane region" description="Helical" evidence="6">
    <location>
        <begin position="220"/>
        <end position="241"/>
    </location>
</feature>
<dbReference type="EMBL" id="LR130778">
    <property type="protein sequence ID" value="VDN47365.1"/>
    <property type="molecule type" value="Genomic_DNA"/>
</dbReference>
<evidence type="ECO:0000256" key="5">
    <source>
        <dbReference type="ARBA" id="ARBA00023136"/>
    </source>
</evidence>
<feature type="transmembrane region" description="Helical" evidence="6">
    <location>
        <begin position="370"/>
        <end position="388"/>
    </location>
</feature>
<feature type="transmembrane region" description="Helical" evidence="6">
    <location>
        <begin position="394"/>
        <end position="416"/>
    </location>
</feature>
<dbReference type="GO" id="GO:0005886">
    <property type="term" value="C:plasma membrane"/>
    <property type="evidence" value="ECO:0007669"/>
    <property type="project" value="UniProtKB-SubCell"/>
</dbReference>
<evidence type="ECO:0000256" key="2">
    <source>
        <dbReference type="ARBA" id="ARBA00022475"/>
    </source>
</evidence>
<feature type="transmembrane region" description="Helical" evidence="6">
    <location>
        <begin position="20"/>
        <end position="38"/>
    </location>
</feature>
<feature type="transmembrane region" description="Helical" evidence="6">
    <location>
        <begin position="336"/>
        <end position="358"/>
    </location>
</feature>
<feature type="transmembrane region" description="Helical" evidence="6">
    <location>
        <begin position="179"/>
        <end position="199"/>
    </location>
</feature>
<dbReference type="PANTHER" id="PTHR30250">
    <property type="entry name" value="PST FAMILY PREDICTED COLANIC ACID TRANSPORTER"/>
    <property type="match status" value="1"/>
</dbReference>
<dbReference type="InterPro" id="IPR050833">
    <property type="entry name" value="Poly_Biosynth_Transport"/>
</dbReference>
<dbReference type="AlphaFoldDB" id="A0A3P7NWN1"/>
<dbReference type="Pfam" id="PF13440">
    <property type="entry name" value="Polysacc_synt_3"/>
    <property type="match status" value="1"/>
</dbReference>
<feature type="transmembrane region" description="Helical" evidence="6">
    <location>
        <begin position="253"/>
        <end position="276"/>
    </location>
</feature>
<dbReference type="RefSeq" id="WP_125136685.1">
    <property type="nucleotide sequence ID" value="NZ_LR130778.1"/>
</dbReference>
<reference evidence="7 8" key="1">
    <citation type="submission" date="2018-09" db="EMBL/GenBank/DDBJ databases">
        <authorList>
            <person name="Postec A."/>
        </authorList>
    </citation>
    <scope>NUCLEOTIDE SEQUENCE [LARGE SCALE GENOMIC DNA]</scope>
    <source>
        <strain evidence="7">70B-A</strain>
    </source>
</reference>
<feature type="transmembrane region" description="Helical" evidence="6">
    <location>
        <begin position="458"/>
        <end position="476"/>
    </location>
</feature>
<evidence type="ECO:0000313" key="8">
    <source>
        <dbReference type="Proteomes" id="UP000279029"/>
    </source>
</evidence>
<dbReference type="KEGG" id="cbar:PATL70BA_1480"/>
<keyword evidence="2" id="KW-1003">Cell membrane</keyword>